<organism evidence="10 11">
    <name type="scientific">Human papillomavirus 133</name>
    <dbReference type="NCBI Taxonomy" id="909332"/>
    <lineage>
        <taxon>Viruses</taxon>
        <taxon>Monodnaviria</taxon>
        <taxon>Shotokuvirae</taxon>
        <taxon>Cossaviricota</taxon>
        <taxon>Papovaviricetes</taxon>
        <taxon>Zurhausenvirales</taxon>
        <taxon>Papillomaviridae</taxon>
        <taxon>Firstpapillomavirinae</taxon>
        <taxon>Gammapapillomavirus</taxon>
        <taxon>Gammapapillomavirus 10</taxon>
    </lineage>
</organism>
<dbReference type="SUPFAM" id="SSF88648">
    <property type="entry name" value="Group I dsDNA viruses"/>
    <property type="match status" value="1"/>
</dbReference>
<keyword evidence="7" id="KW-1162">Viral penetration into host cytoplasm</keyword>
<keyword evidence="7" id="KW-1164">Virus endocytosis by host</keyword>
<evidence type="ECO:0000256" key="1">
    <source>
        <dbReference type="ARBA" id="ARBA00022561"/>
    </source>
</evidence>
<protein>
    <recommendedName>
        <fullName evidence="7 8">Major capsid protein L1</fullName>
    </recommendedName>
</protein>
<keyword evidence="3 7" id="KW-1161">Viral attachment to host cell</keyword>
<dbReference type="EMBL" id="GU117633">
    <property type="protein sequence ID" value="ADQ85973.1"/>
    <property type="molecule type" value="Genomic_DNA"/>
</dbReference>
<comment type="function">
    <text evidence="7 8">Forms an icosahedral capsid with a T=7 symmetry and a 50 nm diameter. The capsid is composed of 72 pentamers linked to each other by disulfide bonds and associated with L2 proteins. Binds to heparan sulfate proteoglycans on cell surface of basal layer keratinocytes to provide initial virion attachment. This binding mediates a conformational change in the virus capsid that facilitates efficient infection. The virion enters the host cell via endocytosis. During virus trafficking, L1 protein dissociates from the viral DNA and the genomic DNA is released to the host nucleus. The virion assembly takes place within the cell nucleus. Encapsulates the genomic DNA together with protein L2.</text>
</comment>
<keyword evidence="7" id="KW-1015">Disulfide bond</keyword>
<name>E7BQA6_9PAPI</name>
<keyword evidence="2 7" id="KW-0945">Host-virus interaction</keyword>
<feature type="region of interest" description="Disordered" evidence="9">
    <location>
        <begin position="493"/>
        <end position="518"/>
    </location>
</feature>
<reference evidence="10 11" key="1">
    <citation type="journal article" date="2011" name="J. Gen. Virol.">
        <title>Genomic characterization of ten novel cutaneous human papillomaviruses from keratotic lesions of immunosuppressed patients.</title>
        <authorList>
            <person name="Kohler A."/>
            <person name="Gottschling M."/>
            <person name="Manning K."/>
            <person name="Lehmann M.D."/>
            <person name="Schulz E."/>
            <person name="Kruger-Corcoran D."/>
            <person name="Stockfleth E."/>
            <person name="Nindl I."/>
        </authorList>
    </citation>
    <scope>NUCLEOTIDE SEQUENCE [LARGE SCALE GENOMIC DNA]</scope>
    <source>
        <strain evidence="10">28-52</strain>
    </source>
</reference>
<evidence type="ECO:0000256" key="2">
    <source>
        <dbReference type="ARBA" id="ARBA00022581"/>
    </source>
</evidence>
<evidence type="ECO:0000313" key="10">
    <source>
        <dbReference type="EMBL" id="ADQ85973.1"/>
    </source>
</evidence>
<keyword evidence="4 7" id="KW-0946">Virion</keyword>
<comment type="subcellular location">
    <subcellularLocation>
        <location evidence="7">Virion</location>
    </subcellularLocation>
    <subcellularLocation>
        <location evidence="7">Host nucleus</location>
    </subcellularLocation>
</comment>
<dbReference type="HAMAP" id="MF_04002">
    <property type="entry name" value="PPV_L1"/>
    <property type="match status" value="1"/>
</dbReference>
<dbReference type="Proteomes" id="UP000167318">
    <property type="component" value="Segment"/>
</dbReference>
<dbReference type="GO" id="GO:0005198">
    <property type="term" value="F:structural molecule activity"/>
    <property type="evidence" value="ECO:0007669"/>
    <property type="project" value="UniProtKB-UniRule"/>
</dbReference>
<feature type="disulfide bond" description="Interchain (with Cys-176)" evidence="7">
    <location>
        <position position="441"/>
    </location>
</feature>
<keyword evidence="7" id="KW-1048">Host nucleus</keyword>
<evidence type="ECO:0000256" key="8">
    <source>
        <dbReference type="RuleBase" id="RU361248"/>
    </source>
</evidence>
<dbReference type="GO" id="GO:0019062">
    <property type="term" value="P:virion attachment to host cell"/>
    <property type="evidence" value="ECO:0007669"/>
    <property type="project" value="UniProtKB-UniRule"/>
</dbReference>
<evidence type="ECO:0000256" key="5">
    <source>
        <dbReference type="ARBA" id="ARBA00022921"/>
    </source>
</evidence>
<sequence>MALLWMQNPGKLYLPPSRPVARILNTEEYVKGTNIYFHAGSDRLLTVGHPYFEVKSQDNAKVTVPKVSGNQYRVLRVLLPDPNKFALIESEVYNPETQRLVWRLKGIEIQRGGPLGIGTTGHPLLNKLGDTENPTKYLTQSRDDRQDVSLDPKQTQLFIVGCTPSMGARWDLAKPCAEDVRNNGDCYPIELVHTVIQDGDMGDIGFGAVNFKTFQEDHSGVPLDIVASTCKWPDFVRMTKEPYGNSMFFYGKREQLYARHFYVRAGTMGDAIPDPFNNTSDYLQQPDQTQNQKTIASHIYFGTPSGSLVSSEATLFNRPYWLQKAQGQNNGVLWGNQVFVTIFDNTHNTNFNLNFYKEDSKLPSEYKYKADDFKHYLRHVEEIELELILQLCIVPLEADVLAHINAMNPSILEDWNLAFIPQPNASIEDKYRYLTSLATRCPDQTPNPEKEDPYAKYNFWIVDLSERLSSELSQFSLGRRFLYQTGLVTNGNGVVNPRKRRGATSQKSVKRRKTVKVV</sequence>
<comment type="subunit">
    <text evidence="7">Self-assembles into homopentamers. The capsid has an icosahedral symmetry and consists of 72 capsomers, with each capsomer being a pentamer of L1. Interacts with the minor capsid protein L2; this interaction is necessary for viral genome encapsidation. Interacts with protein E2; this interaction enhances E2-dependent replication and transcription activation.</text>
</comment>
<evidence type="ECO:0000313" key="11">
    <source>
        <dbReference type="Proteomes" id="UP000167318"/>
    </source>
</evidence>
<dbReference type="Gene3D" id="2.60.175.20">
    <property type="entry name" value="Major capsid L1 (late) superfamily, Papillomavirus"/>
    <property type="match status" value="2"/>
</dbReference>
<dbReference type="InterPro" id="IPR036973">
    <property type="entry name" value="Capsid_L1_sf_Papillomavir"/>
</dbReference>
<proteinExistence type="inferred from homology"/>
<accession>E7BQA6</accession>
<feature type="disulfide bond" description="Interchain (with Cys-441)" evidence="7">
    <location>
        <position position="176"/>
    </location>
</feature>
<evidence type="ECO:0000256" key="3">
    <source>
        <dbReference type="ARBA" id="ARBA00022804"/>
    </source>
</evidence>
<dbReference type="GO" id="GO:0075509">
    <property type="term" value="P:endocytosis involved in viral entry into host cell"/>
    <property type="evidence" value="ECO:0007669"/>
    <property type="project" value="UniProtKB-KW"/>
</dbReference>
<dbReference type="PRINTS" id="PR00865">
    <property type="entry name" value="HPVCAPSIDL1"/>
</dbReference>
<gene>
    <name evidence="7 8 10" type="primary">L1</name>
</gene>
<evidence type="ECO:0000256" key="9">
    <source>
        <dbReference type="SAM" id="MobiDB-lite"/>
    </source>
</evidence>
<dbReference type="InterPro" id="IPR002210">
    <property type="entry name" value="Capsid_L1_Papillomavir"/>
</dbReference>
<dbReference type="GO" id="GO:0039620">
    <property type="term" value="C:T=7 icosahedral viral capsid"/>
    <property type="evidence" value="ECO:0007669"/>
    <property type="project" value="UniProtKB-UniRule"/>
</dbReference>
<keyword evidence="5 7" id="KW-0426">Late protein</keyword>
<comment type="similarity">
    <text evidence="7 8">Belongs to the papillomaviridae L1 protein family.</text>
</comment>
<evidence type="ECO:0000256" key="6">
    <source>
        <dbReference type="ARBA" id="ARBA00023296"/>
    </source>
</evidence>
<dbReference type="GO" id="GO:0042025">
    <property type="term" value="C:host cell nucleus"/>
    <property type="evidence" value="ECO:0007669"/>
    <property type="project" value="UniProtKB-SubCell"/>
</dbReference>
<keyword evidence="8" id="KW-1145">T=7 icosahedral capsid protein</keyword>
<feature type="compositionally biased region" description="Basic residues" evidence="9">
    <location>
        <begin position="497"/>
        <end position="518"/>
    </location>
</feature>
<keyword evidence="1 7" id="KW-0167">Capsid protein</keyword>
<evidence type="ECO:0000256" key="4">
    <source>
        <dbReference type="ARBA" id="ARBA00022844"/>
    </source>
</evidence>
<dbReference type="InterPro" id="IPR011222">
    <property type="entry name" value="dsDNA_vir_gr_I_capsid"/>
</dbReference>
<evidence type="ECO:0000256" key="7">
    <source>
        <dbReference type="HAMAP-Rule" id="MF_04002"/>
    </source>
</evidence>
<keyword evidence="6 7" id="KW-1160">Virus entry into host cell</keyword>
<dbReference type="Pfam" id="PF00500">
    <property type="entry name" value="Late_protein_L1"/>
    <property type="match status" value="1"/>
</dbReference>